<dbReference type="GO" id="GO:0005975">
    <property type="term" value="P:carbohydrate metabolic process"/>
    <property type="evidence" value="ECO:0007669"/>
    <property type="project" value="InterPro"/>
</dbReference>
<dbReference type="RefSeq" id="WP_043666369.1">
    <property type="nucleotide sequence ID" value="NZ_JSEG01000023.1"/>
</dbReference>
<evidence type="ECO:0000259" key="2">
    <source>
        <dbReference type="Pfam" id="PF21307"/>
    </source>
</evidence>
<dbReference type="InterPro" id="IPR049053">
    <property type="entry name" value="AFCA-like_C"/>
</dbReference>
<evidence type="ECO:0000259" key="3">
    <source>
        <dbReference type="Pfam" id="PF22124"/>
    </source>
</evidence>
<dbReference type="PANTHER" id="PTHR31084">
    <property type="entry name" value="ALPHA-L-FUCOSIDASE 2"/>
    <property type="match status" value="1"/>
</dbReference>
<dbReference type="Gene3D" id="1.50.10.10">
    <property type="match status" value="1"/>
</dbReference>
<dbReference type="PANTHER" id="PTHR31084:SF0">
    <property type="entry name" value="ALPHA-L-FUCOSIDASE 2"/>
    <property type="match status" value="1"/>
</dbReference>
<dbReference type="Pfam" id="PF21307">
    <property type="entry name" value="Glyco_hydro_95_C"/>
    <property type="match status" value="1"/>
</dbReference>
<feature type="domain" description="Alpha fucosidase A-like C-terminal" evidence="2">
    <location>
        <begin position="688"/>
        <end position="759"/>
    </location>
</feature>
<feature type="domain" description="Glycosyl hydrolase family 95 catalytic" evidence="3">
    <location>
        <begin position="283"/>
        <end position="686"/>
    </location>
</feature>
<dbReference type="InterPro" id="IPR008928">
    <property type="entry name" value="6-hairpin_glycosidase_sf"/>
</dbReference>
<dbReference type="GO" id="GO:0004560">
    <property type="term" value="F:alpha-L-fucosidase activity"/>
    <property type="evidence" value="ECO:0007669"/>
    <property type="project" value="InterPro"/>
</dbReference>
<evidence type="ECO:0000259" key="1">
    <source>
        <dbReference type="Pfam" id="PF14498"/>
    </source>
</evidence>
<evidence type="ECO:0000313" key="4">
    <source>
        <dbReference type="EMBL" id="PPV13932.1"/>
    </source>
</evidence>
<dbReference type="InterPro" id="IPR027414">
    <property type="entry name" value="GH95_N_dom"/>
</dbReference>
<organism evidence="4 5">
    <name type="scientific">Clostridium butyricum</name>
    <dbReference type="NCBI Taxonomy" id="1492"/>
    <lineage>
        <taxon>Bacteria</taxon>
        <taxon>Bacillati</taxon>
        <taxon>Bacillota</taxon>
        <taxon>Clostridia</taxon>
        <taxon>Eubacteriales</taxon>
        <taxon>Clostridiaceae</taxon>
        <taxon>Clostridium</taxon>
    </lineage>
</organism>
<protein>
    <submittedName>
        <fullName evidence="4">Twin-arginine translocation pathway signal protein</fullName>
    </submittedName>
</protein>
<dbReference type="InterPro" id="IPR054363">
    <property type="entry name" value="GH95_cat"/>
</dbReference>
<dbReference type="Pfam" id="PF22124">
    <property type="entry name" value="Glyco_hydro_95_cat"/>
    <property type="match status" value="1"/>
</dbReference>
<dbReference type="PIRSF" id="PIRSF007663">
    <property type="entry name" value="UCP007663"/>
    <property type="match status" value="1"/>
</dbReference>
<dbReference type="FunFam" id="1.50.10.10:FF:000028">
    <property type="entry name" value="Alpha-L-fucosidase 2"/>
    <property type="match status" value="1"/>
</dbReference>
<name>A0A2S7F932_CLOBU</name>
<accession>A0A2S7F932</accession>
<dbReference type="InterPro" id="IPR012341">
    <property type="entry name" value="6hp_glycosidase-like_sf"/>
</dbReference>
<comment type="caution">
    <text evidence="4">The sequence shown here is derived from an EMBL/GenBank/DDBJ whole genome shotgun (WGS) entry which is preliminary data.</text>
</comment>
<reference evidence="4 5" key="1">
    <citation type="submission" date="2016-01" db="EMBL/GenBank/DDBJ databases">
        <title>Characterization of the Clostridium difficile lineages that are prevalent in Hong Kong and China.</title>
        <authorList>
            <person name="Kwok J.S.-L."/>
            <person name="Lam W.-Y."/>
            <person name="Ip M."/>
            <person name="Chan T.-F."/>
            <person name="Hawkey P.M."/>
            <person name="Tsui S.K.-W."/>
        </authorList>
    </citation>
    <scope>NUCLEOTIDE SEQUENCE [LARGE SCALE GENOMIC DNA]</scope>
    <source>
        <strain evidence="4 5">300064</strain>
    </source>
</reference>
<dbReference type="SUPFAM" id="SSF48208">
    <property type="entry name" value="Six-hairpin glycosidases"/>
    <property type="match status" value="1"/>
</dbReference>
<evidence type="ECO:0000313" key="5">
    <source>
        <dbReference type="Proteomes" id="UP000238081"/>
    </source>
</evidence>
<dbReference type="Proteomes" id="UP000238081">
    <property type="component" value="Unassembled WGS sequence"/>
</dbReference>
<dbReference type="AlphaFoldDB" id="A0A2S7F932"/>
<sequence length="799" mass="92380">MNDKLRLWYTKPAEKWVEALPLGNGRIGAMVFGGVYRERLQLNEDTLWSGVPITEETDKNFVDDLEKARKLIFKGEYCKSEELINNKLLGPWNESYLPLGNLYFDFDNEGDYVDYERDLNLEDASSCVKYTMNNIRYKRTTFISKSDNAIVIKFESSKEGKISFKASFDSLLRYTVVTENKNSISLLGKAPIHVLPSYEDGEKPVIYDDKRGMNFKAVLEVNGINGDIKSENGILKVKDTDEVIIKIVVHTSFNGYKNEAGTQGKDVNDLCENSIQKIRDKTYVNLYNAHKIEYKSLFDRLQFTLNSDFTDNSIPTDKRIENFKENKNDLGLISLYFQYGRYLLISSSRKGTQPANLQGIWNKDLRPAWSSNYTTNINLEMNYWLAEVCNLQECHEPLFKLIREVSEVGKQTAKIRYNCRGWTANHNIDLWRQTSPAGGSTEWAYWPMAGAWLCSHIWEHYEFTNDVKFLKEMYPIMKSCAEFLVDWLMEDENGYLVTCPSISPENNFITEEGEKSCVSIASTMDMSITKNLFKNCIDAANILEIDKKFRSELKNYYNNLYPYKIGKFGQLQEWFKDFEEFEKGHRHLSHLFGLYPGNEINEDNNKEIFEACRKSLERRLTYGGGHTGWSCSWAVCLFARLKDSESANKYLEILLKKLTFSNLLNVCPPFQIDGNFGGTAAISEMLIQSNKGYIEILPCIPKEWKQGNVKGIKARGGFELDFEWNKGYIKEIYIKSNLEYGICKIKLNTKIIKLYSKLKCEMIFEKDNLMKHAEDKILFSSNMIVAKIEKGYTLKLSFL</sequence>
<gene>
    <name evidence="4" type="ORF">AWN73_15430</name>
</gene>
<dbReference type="EMBL" id="LRDH01000115">
    <property type="protein sequence ID" value="PPV13932.1"/>
    <property type="molecule type" value="Genomic_DNA"/>
</dbReference>
<feature type="domain" description="Glycosyl hydrolase family 95 N-terminal" evidence="1">
    <location>
        <begin position="7"/>
        <end position="255"/>
    </location>
</feature>
<dbReference type="InterPro" id="IPR016518">
    <property type="entry name" value="Alpha-L-fucosidase"/>
</dbReference>
<proteinExistence type="predicted"/>
<dbReference type="Pfam" id="PF14498">
    <property type="entry name" value="Glyco_hyd_65N_2"/>
    <property type="match status" value="1"/>
</dbReference>